<sequence>MQALRDDADRLQAQHNMALSAATAETNRVRADVQRLQRTVEELQTSNFDFKKFVQTITEEDDAIRDQLEAMLATGLGVLRYSNVGVACLKLGATLERVVYALHEKMAAPRSCATADDDRANVLTTEVRMREVQLDALRNEVDELHIGFRTMEKLAADRLDALEQLRSELDQANAQAAARSDAQRHITASLQQEIACHIESIAQLQAEKRSALTTSATEIESYEDVLKEEFAVMRKAYELKAKQAQEQLEAQEKNHFKQLHELVRKHKEDRVLEEIRTKKIQHELQILKEKYIHAASGITSAAISIKDPLGGASSNVGT</sequence>
<protein>
    <submittedName>
        <fullName evidence="2">Uncharacterized protein</fullName>
    </submittedName>
</protein>
<accession>A0A067D5Y4</accession>
<keyword evidence="1" id="KW-0175">Coiled coil</keyword>
<dbReference type="KEGG" id="spar:SPRG_18992"/>
<proteinExistence type="predicted"/>
<keyword evidence="3" id="KW-1185">Reference proteome</keyword>
<reference evidence="2 3" key="1">
    <citation type="journal article" date="2013" name="PLoS Genet.">
        <title>Distinctive expansion of potential virulence genes in the genome of the oomycete fish pathogen Saprolegnia parasitica.</title>
        <authorList>
            <person name="Jiang R.H."/>
            <person name="de Bruijn I."/>
            <person name="Haas B.J."/>
            <person name="Belmonte R."/>
            <person name="Lobach L."/>
            <person name="Christie J."/>
            <person name="van den Ackerveken G."/>
            <person name="Bottin A."/>
            <person name="Bulone V."/>
            <person name="Diaz-Moreno S.M."/>
            <person name="Dumas B."/>
            <person name="Fan L."/>
            <person name="Gaulin E."/>
            <person name="Govers F."/>
            <person name="Grenville-Briggs L.J."/>
            <person name="Horner N.R."/>
            <person name="Levin J.Z."/>
            <person name="Mammella M."/>
            <person name="Meijer H.J."/>
            <person name="Morris P."/>
            <person name="Nusbaum C."/>
            <person name="Oome S."/>
            <person name="Phillips A.J."/>
            <person name="van Rooyen D."/>
            <person name="Rzeszutek E."/>
            <person name="Saraiva M."/>
            <person name="Secombes C.J."/>
            <person name="Seidl M.F."/>
            <person name="Snel B."/>
            <person name="Stassen J.H."/>
            <person name="Sykes S."/>
            <person name="Tripathy S."/>
            <person name="van den Berg H."/>
            <person name="Vega-Arreguin J.C."/>
            <person name="Wawra S."/>
            <person name="Young S.K."/>
            <person name="Zeng Q."/>
            <person name="Dieguez-Uribeondo J."/>
            <person name="Russ C."/>
            <person name="Tyler B.M."/>
            <person name="van West P."/>
        </authorList>
    </citation>
    <scope>NUCLEOTIDE SEQUENCE [LARGE SCALE GENOMIC DNA]</scope>
    <source>
        <strain evidence="2 3">CBS 223.65</strain>
    </source>
</reference>
<feature type="coiled-coil region" evidence="1">
    <location>
        <begin position="1"/>
        <end position="46"/>
    </location>
</feature>
<dbReference type="Proteomes" id="UP000030745">
    <property type="component" value="Unassembled WGS sequence"/>
</dbReference>
<feature type="coiled-coil region" evidence="1">
    <location>
        <begin position="155"/>
        <end position="261"/>
    </location>
</feature>
<dbReference type="GeneID" id="24140445"/>
<dbReference type="AlphaFoldDB" id="A0A067D5Y4"/>
<name>A0A067D5Y4_SAPPC</name>
<gene>
    <name evidence="2" type="ORF">SPRG_18992</name>
</gene>
<evidence type="ECO:0000313" key="2">
    <source>
        <dbReference type="EMBL" id="KDO34106.1"/>
    </source>
</evidence>
<organism evidence="2 3">
    <name type="scientific">Saprolegnia parasitica (strain CBS 223.65)</name>
    <dbReference type="NCBI Taxonomy" id="695850"/>
    <lineage>
        <taxon>Eukaryota</taxon>
        <taxon>Sar</taxon>
        <taxon>Stramenopiles</taxon>
        <taxon>Oomycota</taxon>
        <taxon>Saprolegniomycetes</taxon>
        <taxon>Saprolegniales</taxon>
        <taxon>Saprolegniaceae</taxon>
        <taxon>Saprolegnia</taxon>
    </lineage>
</organism>
<dbReference type="OrthoDB" id="79197at2759"/>
<evidence type="ECO:0000256" key="1">
    <source>
        <dbReference type="SAM" id="Coils"/>
    </source>
</evidence>
<dbReference type="VEuPathDB" id="FungiDB:SPRG_18992"/>
<evidence type="ECO:0000313" key="3">
    <source>
        <dbReference type="Proteomes" id="UP000030745"/>
    </source>
</evidence>
<dbReference type="EMBL" id="KK583191">
    <property type="protein sequence ID" value="KDO34106.1"/>
    <property type="molecule type" value="Genomic_DNA"/>
</dbReference>
<dbReference type="RefSeq" id="XP_012195196.1">
    <property type="nucleotide sequence ID" value="XM_012339806.1"/>
</dbReference>